<organism evidence="3 4">
    <name type="scientific">Caenimonas aquaedulcis</name>
    <dbReference type="NCBI Taxonomy" id="2793270"/>
    <lineage>
        <taxon>Bacteria</taxon>
        <taxon>Pseudomonadati</taxon>
        <taxon>Pseudomonadota</taxon>
        <taxon>Betaproteobacteria</taxon>
        <taxon>Burkholderiales</taxon>
        <taxon>Comamonadaceae</taxon>
        <taxon>Caenimonas</taxon>
    </lineage>
</organism>
<gene>
    <name evidence="3" type="ORF">I5803_06275</name>
</gene>
<feature type="transmembrane region" description="Helical" evidence="1">
    <location>
        <begin position="81"/>
        <end position="105"/>
    </location>
</feature>
<evidence type="ECO:0000256" key="1">
    <source>
        <dbReference type="SAM" id="Phobius"/>
    </source>
</evidence>
<keyword evidence="1" id="KW-0812">Transmembrane</keyword>
<evidence type="ECO:0000313" key="3">
    <source>
        <dbReference type="EMBL" id="MBG9387616.1"/>
    </source>
</evidence>
<protein>
    <submittedName>
        <fullName evidence="3">Uncharacterized protein</fullName>
    </submittedName>
</protein>
<sequence length="113" mass="11261">MRIWLGLLAAPSVALACQAILFALATPACSSQSRVELHAVAAASLALTLAFTVIARGGWASHGGGMTQAEVDHADGGTVRAFLAAAATAVAAISAFTVLAMWAVVGVLSPCAQ</sequence>
<keyword evidence="1" id="KW-1133">Transmembrane helix</keyword>
<dbReference type="AlphaFoldDB" id="A0A931MFT4"/>
<dbReference type="RefSeq" id="WP_196985525.1">
    <property type="nucleotide sequence ID" value="NZ_JADWYS010000001.1"/>
</dbReference>
<feature type="chain" id="PRO_5036928112" evidence="2">
    <location>
        <begin position="17"/>
        <end position="113"/>
    </location>
</feature>
<name>A0A931MFT4_9BURK</name>
<feature type="signal peptide" evidence="2">
    <location>
        <begin position="1"/>
        <end position="16"/>
    </location>
</feature>
<keyword evidence="1" id="KW-0472">Membrane</keyword>
<keyword evidence="2" id="KW-0732">Signal</keyword>
<dbReference type="PROSITE" id="PS51257">
    <property type="entry name" value="PROKAR_LIPOPROTEIN"/>
    <property type="match status" value="1"/>
</dbReference>
<comment type="caution">
    <text evidence="3">The sequence shown here is derived from an EMBL/GenBank/DDBJ whole genome shotgun (WGS) entry which is preliminary data.</text>
</comment>
<accession>A0A931MFT4</accession>
<evidence type="ECO:0000313" key="4">
    <source>
        <dbReference type="Proteomes" id="UP000651050"/>
    </source>
</evidence>
<dbReference type="EMBL" id="JADWYS010000001">
    <property type="protein sequence ID" value="MBG9387616.1"/>
    <property type="molecule type" value="Genomic_DNA"/>
</dbReference>
<reference evidence="3" key="1">
    <citation type="submission" date="2020-11" db="EMBL/GenBank/DDBJ databases">
        <title>Bacterial whole genome sequence for Caenimonas sp. DR4.4.</title>
        <authorList>
            <person name="Le V."/>
            <person name="Ko S.-R."/>
            <person name="Ahn C.-Y."/>
            <person name="Oh H.-M."/>
        </authorList>
    </citation>
    <scope>NUCLEOTIDE SEQUENCE</scope>
    <source>
        <strain evidence="3">DR4.4</strain>
    </source>
</reference>
<proteinExistence type="predicted"/>
<dbReference type="Proteomes" id="UP000651050">
    <property type="component" value="Unassembled WGS sequence"/>
</dbReference>
<keyword evidence="4" id="KW-1185">Reference proteome</keyword>
<evidence type="ECO:0000256" key="2">
    <source>
        <dbReference type="SAM" id="SignalP"/>
    </source>
</evidence>
<feature type="transmembrane region" description="Helical" evidence="1">
    <location>
        <begin position="40"/>
        <end position="60"/>
    </location>
</feature>